<protein>
    <submittedName>
        <fullName evidence="1">Uncharacterized protein</fullName>
    </submittedName>
</protein>
<dbReference type="EMBL" id="LCHM01000009">
    <property type="protein sequence ID" value="KKT38627.1"/>
    <property type="molecule type" value="Genomic_DNA"/>
</dbReference>
<accession>A0A0G1J3P4</accession>
<dbReference type="Proteomes" id="UP000034617">
    <property type="component" value="Unassembled WGS sequence"/>
</dbReference>
<sequence length="282" mass="31031">MPDSQDALRERIEYPTSQDVKSLAPGEFLPFLILDNGLKSKDPRLEGIKSGRRIILGIVKIDDGSVAVHAESCQAGFRGRRIPKGGSALPVPGGSSVIWHDRAGSSSLNDWFPAGSMWGEDSDDISDREQLACELFNAGLPVPFTDLAMREQPFTNLGPRAVGLMYGLDNKELRINAATIQIGDIPKPRPLPPERKIHYLEEKVITRTPNLLDMADSLGTKRILRTVIQKTSNVHSYPTILDREPINVMVQVSGQDVVQRKFFPEILGNKPKADVVLTGSSE</sequence>
<comment type="caution">
    <text evidence="1">The sequence shown here is derived from an EMBL/GenBank/DDBJ whole genome shotgun (WGS) entry which is preliminary data.</text>
</comment>
<evidence type="ECO:0000313" key="2">
    <source>
        <dbReference type="Proteomes" id="UP000034617"/>
    </source>
</evidence>
<name>A0A0G1J3P4_9BACT</name>
<gene>
    <name evidence="1" type="ORF">UW22_C0009G0033</name>
</gene>
<reference evidence="1 2" key="1">
    <citation type="journal article" date="2015" name="Nature">
        <title>rRNA introns, odd ribosomes, and small enigmatic genomes across a large radiation of phyla.</title>
        <authorList>
            <person name="Brown C.T."/>
            <person name="Hug L.A."/>
            <person name="Thomas B.C."/>
            <person name="Sharon I."/>
            <person name="Castelle C.J."/>
            <person name="Singh A."/>
            <person name="Wilkins M.J."/>
            <person name="Williams K.H."/>
            <person name="Banfield J.F."/>
        </authorList>
    </citation>
    <scope>NUCLEOTIDE SEQUENCE [LARGE SCALE GENOMIC DNA]</scope>
</reference>
<evidence type="ECO:0000313" key="1">
    <source>
        <dbReference type="EMBL" id="KKT38627.1"/>
    </source>
</evidence>
<organism evidence="1 2">
    <name type="scientific">Candidatus Gottesmanbacteria bacterium GW2011_GWB1_44_11c</name>
    <dbReference type="NCBI Taxonomy" id="1618447"/>
    <lineage>
        <taxon>Bacteria</taxon>
        <taxon>Candidatus Gottesmaniibacteriota</taxon>
    </lineage>
</organism>
<dbReference type="AlphaFoldDB" id="A0A0G1J3P4"/>
<proteinExistence type="predicted"/>